<protein>
    <submittedName>
        <fullName evidence="1">Uncharacterized protein</fullName>
    </submittedName>
</protein>
<gene>
    <name evidence="1" type="ORF">AB8998_29645</name>
</gene>
<dbReference type="RefSeq" id="WP_369741909.1">
    <property type="nucleotide sequence ID" value="NZ_JBGEDP010000002.1"/>
</dbReference>
<dbReference type="EMBL" id="JBGEDP010000002">
    <property type="protein sequence ID" value="MEY8018844.1"/>
    <property type="molecule type" value="Genomic_DNA"/>
</dbReference>
<proteinExistence type="predicted"/>
<keyword evidence="2" id="KW-1185">Reference proteome</keyword>
<organism evidence="1 2">
    <name type="scientific">Mycobacterium servetii</name>
    <dbReference type="NCBI Taxonomy" id="3237418"/>
    <lineage>
        <taxon>Bacteria</taxon>
        <taxon>Bacillati</taxon>
        <taxon>Actinomycetota</taxon>
        <taxon>Actinomycetes</taxon>
        <taxon>Mycobacteriales</taxon>
        <taxon>Mycobacteriaceae</taxon>
        <taxon>Mycobacterium</taxon>
    </lineage>
</organism>
<reference evidence="1 2" key="1">
    <citation type="submission" date="2024-08" db="EMBL/GenBank/DDBJ databases">
        <title>Mycobacterium servetensis sp. nov., a novel rapid-growing mycobacterial species recovered from a human patient in Zaragoza, Spain.</title>
        <authorList>
            <person name="Tristancho-Baro A.I."/>
            <person name="Buenestado-Serrano S."/>
            <person name="Garcia De Viedma D."/>
            <person name="Milagro-Beamonte A."/>
            <person name="Burillo N."/>
            <person name="Sanz S."/>
            <person name="Lopez-Calleja A.I."/>
            <person name="Penas-Utrilla D."/>
            <person name="Guardingo M."/>
            <person name="Garcia M.J."/>
            <person name="Vinuelas-Bayon J."/>
        </authorList>
    </citation>
    <scope>NUCLEOTIDE SEQUENCE [LARGE SCALE GENOMIC DNA]</scope>
    <source>
        <strain evidence="2">HUMS_12744610</strain>
    </source>
</reference>
<comment type="caution">
    <text evidence="1">The sequence shown here is derived from an EMBL/GenBank/DDBJ whole genome shotgun (WGS) entry which is preliminary data.</text>
</comment>
<sequence>MSVIMILNVEGRVVVFQRTSPCRAGELLLAAPVKTAGNLATFLDVPMLALHTMHSGPPELADQLPALARLAIAMDNTGEFRYWYASLEVPWRMSLPEDVDPTQVPQGWLRRDGGRLVYLARELIVAFPADSPPMTVDQPNIGVGVAVVTDPSLVQDLTMDPAKVAYVGGFSGDLTAAVTPLAARPARR</sequence>
<evidence type="ECO:0000313" key="1">
    <source>
        <dbReference type="EMBL" id="MEY8018844.1"/>
    </source>
</evidence>
<accession>A0ABV4C8H1</accession>
<evidence type="ECO:0000313" key="2">
    <source>
        <dbReference type="Proteomes" id="UP001564760"/>
    </source>
</evidence>
<dbReference type="Proteomes" id="UP001564760">
    <property type="component" value="Unassembled WGS sequence"/>
</dbReference>
<name>A0ABV4C8H1_9MYCO</name>